<accession>A0A834SVY6</accession>
<sequence length="89" mass="9940">MGQVGAEVVGVTVTVTRVARAWGPSFLLRHHKIDVQEKERRERGMCGLVEEMGPATSHKIFPFPLSHKNPPLLLKLPNCHFLNKSLSVN</sequence>
<dbReference type="EMBL" id="JAAIUW010000011">
    <property type="protein sequence ID" value="KAF7810031.1"/>
    <property type="molecule type" value="Genomic_DNA"/>
</dbReference>
<gene>
    <name evidence="1" type="ORF">G2W53_036774</name>
</gene>
<evidence type="ECO:0000313" key="1">
    <source>
        <dbReference type="EMBL" id="KAF7810031.1"/>
    </source>
</evidence>
<evidence type="ECO:0000313" key="2">
    <source>
        <dbReference type="Proteomes" id="UP000634136"/>
    </source>
</evidence>
<name>A0A834SVY6_9FABA</name>
<proteinExistence type="predicted"/>
<keyword evidence="2" id="KW-1185">Reference proteome</keyword>
<protein>
    <submittedName>
        <fullName evidence="1">Uncharacterized protein</fullName>
    </submittedName>
</protein>
<reference evidence="1" key="1">
    <citation type="submission" date="2020-09" db="EMBL/GenBank/DDBJ databases">
        <title>Genome-Enabled Discovery of Anthraquinone Biosynthesis in Senna tora.</title>
        <authorList>
            <person name="Kang S.-H."/>
            <person name="Pandey R.P."/>
            <person name="Lee C.-M."/>
            <person name="Sim J.-S."/>
            <person name="Jeong J.-T."/>
            <person name="Choi B.-S."/>
            <person name="Jung M."/>
            <person name="Ginzburg D."/>
            <person name="Zhao K."/>
            <person name="Won S.Y."/>
            <person name="Oh T.-J."/>
            <person name="Yu Y."/>
            <person name="Kim N.-H."/>
            <person name="Lee O.R."/>
            <person name="Lee T.-H."/>
            <person name="Bashyal P."/>
            <person name="Kim T.-S."/>
            <person name="Lee W.-H."/>
            <person name="Kawkins C."/>
            <person name="Kim C.-K."/>
            <person name="Kim J.S."/>
            <person name="Ahn B.O."/>
            <person name="Rhee S.Y."/>
            <person name="Sohng J.K."/>
        </authorList>
    </citation>
    <scope>NUCLEOTIDE SEQUENCE</scope>
    <source>
        <tissue evidence="1">Leaf</tissue>
    </source>
</reference>
<organism evidence="1 2">
    <name type="scientific">Senna tora</name>
    <dbReference type="NCBI Taxonomy" id="362788"/>
    <lineage>
        <taxon>Eukaryota</taxon>
        <taxon>Viridiplantae</taxon>
        <taxon>Streptophyta</taxon>
        <taxon>Embryophyta</taxon>
        <taxon>Tracheophyta</taxon>
        <taxon>Spermatophyta</taxon>
        <taxon>Magnoliopsida</taxon>
        <taxon>eudicotyledons</taxon>
        <taxon>Gunneridae</taxon>
        <taxon>Pentapetalae</taxon>
        <taxon>rosids</taxon>
        <taxon>fabids</taxon>
        <taxon>Fabales</taxon>
        <taxon>Fabaceae</taxon>
        <taxon>Caesalpinioideae</taxon>
        <taxon>Cassia clade</taxon>
        <taxon>Senna</taxon>
    </lineage>
</organism>
<dbReference type="Proteomes" id="UP000634136">
    <property type="component" value="Unassembled WGS sequence"/>
</dbReference>
<comment type="caution">
    <text evidence="1">The sequence shown here is derived from an EMBL/GenBank/DDBJ whole genome shotgun (WGS) entry which is preliminary data.</text>
</comment>
<dbReference type="AlphaFoldDB" id="A0A834SVY6"/>